<dbReference type="InterPro" id="IPR029052">
    <property type="entry name" value="Metallo-depent_PP-like"/>
</dbReference>
<evidence type="ECO:0000259" key="1">
    <source>
        <dbReference type="Pfam" id="PF09423"/>
    </source>
</evidence>
<evidence type="ECO:0000313" key="4">
    <source>
        <dbReference type="RefSeq" id="WP_028312687.1"/>
    </source>
</evidence>
<dbReference type="PANTHER" id="PTHR43606">
    <property type="entry name" value="PHOSPHATASE, PUTATIVE (AFU_ORTHOLOGUE AFUA_6G08710)-RELATED"/>
    <property type="match status" value="1"/>
</dbReference>
<evidence type="ECO:0000259" key="2">
    <source>
        <dbReference type="Pfam" id="PF16655"/>
    </source>
</evidence>
<reference evidence="4" key="3">
    <citation type="submission" date="2025-08" db="UniProtKB">
        <authorList>
            <consortium name="RefSeq"/>
        </authorList>
    </citation>
    <scope>IDENTIFICATION</scope>
</reference>
<reference evidence="4" key="1">
    <citation type="journal article" date="2002" name="Protein Sci.">
        <title>Cloning, overexpression, and characterization of a bacterial Ca2+-dependent phospholipase D.</title>
        <authorList>
            <person name="Yang H."/>
            <person name="Roberts M.F."/>
        </authorList>
    </citation>
    <scope>NUCLEOTIDE SEQUENCE</scope>
</reference>
<feature type="domain" description="PhoD-like phosphatase metallophosphatase" evidence="1">
    <location>
        <begin position="146"/>
        <end position="550"/>
    </location>
</feature>
<dbReference type="Pfam" id="PF09423">
    <property type="entry name" value="PhoD"/>
    <property type="match status" value="1"/>
</dbReference>
<accession>A0A8B6X7I0</accession>
<dbReference type="PROSITE" id="PS51257">
    <property type="entry name" value="PROKAR_LIPOPROTEIN"/>
    <property type="match status" value="1"/>
</dbReference>
<dbReference type="RefSeq" id="WP_028312687.1">
    <property type="nucleotide sequence ID" value="NZ_KI519499.1"/>
</dbReference>
<feature type="domain" description="Phospholipase D N-terminal" evidence="2">
    <location>
        <begin position="44"/>
        <end position="132"/>
    </location>
</feature>
<dbReference type="Gene3D" id="3.60.21.70">
    <property type="entry name" value="PhoD-like phosphatase"/>
    <property type="match status" value="1"/>
</dbReference>
<evidence type="ECO:0000313" key="3">
    <source>
        <dbReference type="Proteomes" id="UP000675920"/>
    </source>
</evidence>
<dbReference type="OrthoDB" id="327733at2"/>
<dbReference type="Proteomes" id="UP000675920">
    <property type="component" value="Unplaced"/>
</dbReference>
<protein>
    <submittedName>
        <fullName evidence="4">Alkaline phosphatase D family protein</fullName>
        <ecNumber evidence="4">3.1.-.-</ecNumber>
    </submittedName>
</protein>
<name>A0A8B6X7I0_9BURK</name>
<dbReference type="InterPro" id="IPR038607">
    <property type="entry name" value="PhoD-like_sf"/>
</dbReference>
<organism evidence="3 4">
    <name type="scientific">Derxia gummosa DSM 723</name>
    <dbReference type="NCBI Taxonomy" id="1121388"/>
    <lineage>
        <taxon>Bacteria</taxon>
        <taxon>Pseudomonadati</taxon>
        <taxon>Pseudomonadota</taxon>
        <taxon>Betaproteobacteria</taxon>
        <taxon>Burkholderiales</taxon>
        <taxon>Alcaligenaceae</taxon>
        <taxon>Derxia</taxon>
    </lineage>
</organism>
<reference evidence="4" key="2">
    <citation type="journal article" date="2003" name="J. Biol. Chem.">
        <title>An iron-dependent bacterial phospholipase D reminiscent of purple acid phosphatases.</title>
        <authorList>
            <person name="Zambonelli C."/>
            <person name="Roberts M.F."/>
        </authorList>
    </citation>
    <scope>NUCLEOTIDE SEQUENCE</scope>
</reference>
<dbReference type="InterPro" id="IPR032093">
    <property type="entry name" value="PhoD_N"/>
</dbReference>
<dbReference type="InterPro" id="IPR052900">
    <property type="entry name" value="Phospholipid_Metab_Enz"/>
</dbReference>
<keyword evidence="3" id="KW-1185">Reference proteome</keyword>
<dbReference type="InterPro" id="IPR018946">
    <property type="entry name" value="PhoD-like_MPP"/>
</dbReference>
<dbReference type="Gene3D" id="2.60.40.380">
    <property type="entry name" value="Purple acid phosphatase-like, N-terminal"/>
    <property type="match status" value="1"/>
</dbReference>
<sequence>MDRRQFLRLTGFFTVSTALAGCNDEGDDNEGATLPPGNHRFAEGVASGDPRPASLVFWTRAAPVNGSADVAVTLEVATDTAFASLVASVPLTAEARYDFTVRHKLEGLSPATAYHYRFRAGGDVSATGHARTAPAATASVERLRIGVFTCQDWSVNHWQAMGLMAAEDYDFILHLGDFIYEAFRTGFQPTAAEPAHPKLSLPDGKTDDENDLTHAVSLADYRTLHRTYRGDTRLQALMAAFTAIVTWDDHEFSDDCWQDHETYTNANPQVTDRRRAATQAWAEYTPVDWGDVAFDLSNASFENIRLYRSFAFGTLATLVMTDERLYRDDHLVREADVARADGDDPVNGDDAVGSRFLVERDVLAAADAARTTALGRPPQILGSTQTQWWKDQMVQSRATWRLWGNQVALNRLWLDLPAPYNRTYVVNCDQWDGYPTHKAELLGYLADQQIGNVVALTGDLHCFQAGVVRDSNETDGRAVLVDFVTAGISSSSLFDQLGEQDRAAEFIAPLLASSELLESAVTDSNPDFAHVDFDAQGYSSVTVTPGSVQVVFTRVTKVGDDGVAPALDQAVSRRTRCTVSSGSVAVTVDDGI</sequence>
<proteinExistence type="predicted"/>
<dbReference type="PANTHER" id="PTHR43606:SF2">
    <property type="entry name" value="ALKALINE PHOSPHATASE FAMILY PROTEIN (AFU_ORTHOLOGUE AFUA_5G03860)"/>
    <property type="match status" value="1"/>
</dbReference>
<dbReference type="Pfam" id="PF16655">
    <property type="entry name" value="PhoD_N"/>
    <property type="match status" value="1"/>
</dbReference>
<dbReference type="EC" id="3.1.-.-" evidence="4"/>
<dbReference type="AlphaFoldDB" id="A0A8B6X7I0"/>
<dbReference type="CDD" id="cd07389">
    <property type="entry name" value="MPP_PhoD"/>
    <property type="match status" value="1"/>
</dbReference>
<dbReference type="SUPFAM" id="SSF56300">
    <property type="entry name" value="Metallo-dependent phosphatases"/>
    <property type="match status" value="1"/>
</dbReference>